<organism evidence="1 2">
    <name type="scientific">[Emmonsia] crescens</name>
    <dbReference type="NCBI Taxonomy" id="73230"/>
    <lineage>
        <taxon>Eukaryota</taxon>
        <taxon>Fungi</taxon>
        <taxon>Dikarya</taxon>
        <taxon>Ascomycota</taxon>
        <taxon>Pezizomycotina</taxon>
        <taxon>Eurotiomycetes</taxon>
        <taxon>Eurotiomycetidae</taxon>
        <taxon>Onygenales</taxon>
        <taxon>Ajellomycetaceae</taxon>
        <taxon>Emergomyces</taxon>
    </lineage>
</organism>
<sequence length="273" mass="31651">MEFTDVDVTEIIFQERLAKRDYCMVFLVAIRGTACVMKVHHGQGPKQPWDSQIRETNIFICESTAYRRLTHTGVCARGITPQFYGTIENINPTQCLPHLQAFVKDEYLPTAILLEYIPKMKELDWTNYNEKRMQNFVDGLNTIHDALVYHDDVHPRNMMIVEGDPERAIWIDFDRSQTFNGELTERQKEWIVFEKKLMAEMAEFMKHDFLKGEFDKTLEAPATNLRDEIELALREDGLSGKVDNWLTLAVTSYITLPPKTAGSKARRLSKVQT</sequence>
<evidence type="ECO:0000313" key="2">
    <source>
        <dbReference type="Proteomes" id="UP000226031"/>
    </source>
</evidence>
<dbReference type="Gene3D" id="1.10.510.10">
    <property type="entry name" value="Transferase(Phosphotransferase) domain 1"/>
    <property type="match status" value="1"/>
</dbReference>
<dbReference type="VEuPathDB" id="FungiDB:EMCG_08064"/>
<accession>A0A2B7Z856</accession>
<name>A0A2B7Z856_9EURO</name>
<dbReference type="InterPro" id="IPR011009">
    <property type="entry name" value="Kinase-like_dom_sf"/>
</dbReference>
<dbReference type="EMBL" id="PDND01000264">
    <property type="protein sequence ID" value="PGH29202.1"/>
    <property type="molecule type" value="Genomic_DNA"/>
</dbReference>
<dbReference type="AlphaFoldDB" id="A0A2B7Z856"/>
<evidence type="ECO:0008006" key="3">
    <source>
        <dbReference type="Google" id="ProtNLM"/>
    </source>
</evidence>
<dbReference type="STRING" id="73230.A0A2B7Z856"/>
<protein>
    <recommendedName>
        <fullName evidence="3">Protein kinase domain-containing protein</fullName>
    </recommendedName>
</protein>
<comment type="caution">
    <text evidence="1">The sequence shown here is derived from an EMBL/GenBank/DDBJ whole genome shotgun (WGS) entry which is preliminary data.</text>
</comment>
<proteinExistence type="predicted"/>
<gene>
    <name evidence="1" type="ORF">GX50_08037</name>
</gene>
<keyword evidence="2" id="KW-1185">Reference proteome</keyword>
<dbReference type="Proteomes" id="UP000226031">
    <property type="component" value="Unassembled WGS sequence"/>
</dbReference>
<reference evidence="1 2" key="1">
    <citation type="submission" date="2017-10" db="EMBL/GenBank/DDBJ databases">
        <title>Comparative genomics in systemic dimorphic fungi from Ajellomycetaceae.</title>
        <authorList>
            <person name="Munoz J.F."/>
            <person name="Mcewen J.G."/>
            <person name="Clay O.K."/>
            <person name="Cuomo C.A."/>
        </authorList>
    </citation>
    <scope>NUCLEOTIDE SEQUENCE [LARGE SCALE GENOMIC DNA]</scope>
    <source>
        <strain evidence="1 2">UAMH4076</strain>
    </source>
</reference>
<dbReference type="SUPFAM" id="SSF56112">
    <property type="entry name" value="Protein kinase-like (PK-like)"/>
    <property type="match status" value="1"/>
</dbReference>
<evidence type="ECO:0000313" key="1">
    <source>
        <dbReference type="EMBL" id="PGH29202.1"/>
    </source>
</evidence>